<organism evidence="6 7">
    <name type="scientific">Mobilicoccus caccae</name>
    <dbReference type="NCBI Taxonomy" id="1859295"/>
    <lineage>
        <taxon>Bacteria</taxon>
        <taxon>Bacillati</taxon>
        <taxon>Actinomycetota</taxon>
        <taxon>Actinomycetes</taxon>
        <taxon>Micrococcales</taxon>
        <taxon>Dermatophilaceae</taxon>
        <taxon>Mobilicoccus</taxon>
    </lineage>
</organism>
<evidence type="ECO:0000256" key="4">
    <source>
        <dbReference type="SAM" id="MobiDB-lite"/>
    </source>
</evidence>
<dbReference type="EMBL" id="BSUO01000001">
    <property type="protein sequence ID" value="GMA38155.1"/>
    <property type="molecule type" value="Genomic_DNA"/>
</dbReference>
<dbReference type="Proteomes" id="UP001157126">
    <property type="component" value="Unassembled WGS sequence"/>
</dbReference>
<reference evidence="7" key="1">
    <citation type="journal article" date="2019" name="Int. J. Syst. Evol. Microbiol.">
        <title>The Global Catalogue of Microorganisms (GCM) 10K type strain sequencing project: providing services to taxonomists for standard genome sequencing and annotation.</title>
        <authorList>
            <consortium name="The Broad Institute Genomics Platform"/>
            <consortium name="The Broad Institute Genome Sequencing Center for Infectious Disease"/>
            <person name="Wu L."/>
            <person name="Ma J."/>
        </authorList>
    </citation>
    <scope>NUCLEOTIDE SEQUENCE [LARGE SCALE GENOMIC DNA]</scope>
    <source>
        <strain evidence="7">NBRC 113072</strain>
    </source>
</reference>
<dbReference type="SUPFAM" id="SSF47413">
    <property type="entry name" value="lambda repressor-like DNA-binding domains"/>
    <property type="match status" value="1"/>
</dbReference>
<dbReference type="PANTHER" id="PTHR30146">
    <property type="entry name" value="LACI-RELATED TRANSCRIPTIONAL REPRESSOR"/>
    <property type="match status" value="1"/>
</dbReference>
<name>A0ABQ6IJQ2_9MICO</name>
<dbReference type="InterPro" id="IPR001761">
    <property type="entry name" value="Peripla_BP/Lac1_sug-bd_dom"/>
</dbReference>
<evidence type="ECO:0000313" key="6">
    <source>
        <dbReference type="EMBL" id="GMA38155.1"/>
    </source>
</evidence>
<feature type="region of interest" description="Disordered" evidence="4">
    <location>
        <begin position="213"/>
        <end position="239"/>
    </location>
</feature>
<dbReference type="PANTHER" id="PTHR30146:SF109">
    <property type="entry name" value="HTH-TYPE TRANSCRIPTIONAL REGULATOR GALS"/>
    <property type="match status" value="1"/>
</dbReference>
<keyword evidence="1" id="KW-0805">Transcription regulation</keyword>
<dbReference type="InterPro" id="IPR028082">
    <property type="entry name" value="Peripla_BP_I"/>
</dbReference>
<dbReference type="SUPFAM" id="SSF53822">
    <property type="entry name" value="Periplasmic binding protein-like I"/>
    <property type="match status" value="1"/>
</dbReference>
<dbReference type="Pfam" id="PF00532">
    <property type="entry name" value="Peripla_BP_1"/>
    <property type="match status" value="1"/>
</dbReference>
<evidence type="ECO:0000259" key="5">
    <source>
        <dbReference type="PROSITE" id="PS50932"/>
    </source>
</evidence>
<feature type="domain" description="HTH lacI-type" evidence="5">
    <location>
        <begin position="10"/>
        <end position="64"/>
    </location>
</feature>
<dbReference type="SMART" id="SM00354">
    <property type="entry name" value="HTH_LACI"/>
    <property type="match status" value="1"/>
</dbReference>
<accession>A0ABQ6IJQ2</accession>
<evidence type="ECO:0000256" key="3">
    <source>
        <dbReference type="ARBA" id="ARBA00023163"/>
    </source>
</evidence>
<dbReference type="Pfam" id="PF00356">
    <property type="entry name" value="LacI"/>
    <property type="match status" value="1"/>
</dbReference>
<dbReference type="InterPro" id="IPR000843">
    <property type="entry name" value="HTH_LacI"/>
</dbReference>
<dbReference type="PROSITE" id="PS50932">
    <property type="entry name" value="HTH_LACI_2"/>
    <property type="match status" value="1"/>
</dbReference>
<dbReference type="RefSeq" id="WP_284302259.1">
    <property type="nucleotide sequence ID" value="NZ_BSUO01000001.1"/>
</dbReference>
<dbReference type="Gene3D" id="1.10.260.40">
    <property type="entry name" value="lambda repressor-like DNA-binding domains"/>
    <property type="match status" value="1"/>
</dbReference>
<protein>
    <recommendedName>
        <fullName evidence="5">HTH lacI-type domain-containing protein</fullName>
    </recommendedName>
</protein>
<dbReference type="Gene3D" id="3.40.50.2300">
    <property type="match status" value="1"/>
</dbReference>
<keyword evidence="7" id="KW-1185">Reference proteome</keyword>
<comment type="caution">
    <text evidence="6">The sequence shown here is derived from an EMBL/GenBank/DDBJ whole genome shotgun (WGS) entry which is preliminary data.</text>
</comment>
<dbReference type="InterPro" id="IPR010982">
    <property type="entry name" value="Lambda_DNA-bd_dom_sf"/>
</dbReference>
<proteinExistence type="predicted"/>
<keyword evidence="2" id="KW-0238">DNA-binding</keyword>
<dbReference type="CDD" id="cd01392">
    <property type="entry name" value="HTH_LacI"/>
    <property type="match status" value="1"/>
</dbReference>
<evidence type="ECO:0000256" key="2">
    <source>
        <dbReference type="ARBA" id="ARBA00023125"/>
    </source>
</evidence>
<sequence length="239" mass="25093">MPPVDEDRAATIYDVAAAAGVSPSTVSRAFSRPGRVSSATAARVHEVAESLGYRREAVRHTTLGAAVRTDALALAVTDVTNPFFSPIIRGAERAAAEAGYVVLLTDAAEHDEAERRIIQRAVPLVDGLVVASSRLSDTDLRSLAKVVPVVVLNRVVSGLPSVVPDTGRGVRRAVEHLAELGHRHITYVAGPEGVLGRRQPVARAAGGGLRTRLARASGGSVRADRRRRAARGASRGRAG</sequence>
<evidence type="ECO:0000313" key="7">
    <source>
        <dbReference type="Proteomes" id="UP001157126"/>
    </source>
</evidence>
<evidence type="ECO:0000256" key="1">
    <source>
        <dbReference type="ARBA" id="ARBA00023015"/>
    </source>
</evidence>
<gene>
    <name evidence="6" type="ORF">GCM10025883_02000</name>
</gene>
<keyword evidence="3" id="KW-0804">Transcription</keyword>